<dbReference type="EMBL" id="FLRH01000004">
    <property type="protein sequence ID" value="SBT67768.1"/>
    <property type="molecule type" value="Genomic_DNA"/>
</dbReference>
<dbReference type="Proteomes" id="UP000199558">
    <property type="component" value="Unassembled WGS sequence"/>
</dbReference>
<dbReference type="OrthoDB" id="3402721at2"/>
<keyword evidence="1" id="KW-0812">Transmembrane</keyword>
<dbReference type="AlphaFoldDB" id="A0A1A9BF13"/>
<protein>
    <submittedName>
        <fullName evidence="2">Uncharacterized protein</fullName>
    </submittedName>
</protein>
<evidence type="ECO:0000256" key="1">
    <source>
        <dbReference type="SAM" id="Phobius"/>
    </source>
</evidence>
<reference evidence="3" key="1">
    <citation type="submission" date="2016-06" db="EMBL/GenBank/DDBJ databases">
        <authorList>
            <person name="Varghese N."/>
            <person name="Submissions Spin"/>
        </authorList>
    </citation>
    <scope>NUCLEOTIDE SEQUENCE [LARGE SCALE GENOMIC DNA]</scope>
    <source>
        <strain evidence="3">DSM 45794</strain>
    </source>
</reference>
<evidence type="ECO:0000313" key="3">
    <source>
        <dbReference type="Proteomes" id="UP000199558"/>
    </source>
</evidence>
<gene>
    <name evidence="2" type="ORF">GA0070622_4832</name>
</gene>
<feature type="transmembrane region" description="Helical" evidence="1">
    <location>
        <begin position="70"/>
        <end position="89"/>
    </location>
</feature>
<sequence>MTTGGRSGAPGEGGGGRRPAWAGGFRALAGGGIAVAITLAILDPVLDARDCPNYGGSGNASAFGDERYDLAFLLVLLAWLAAVLVEQALPVAWRNRGAGEVALRAVAAVLLGLTVACCLAARLLTVCH</sequence>
<keyword evidence="1" id="KW-0472">Membrane</keyword>
<evidence type="ECO:0000313" key="2">
    <source>
        <dbReference type="EMBL" id="SBT67768.1"/>
    </source>
</evidence>
<feature type="transmembrane region" description="Helical" evidence="1">
    <location>
        <begin position="20"/>
        <end position="42"/>
    </location>
</feature>
<organism evidence="2 3">
    <name type="scientific">Micromonospora sediminicola</name>
    <dbReference type="NCBI Taxonomy" id="946078"/>
    <lineage>
        <taxon>Bacteria</taxon>
        <taxon>Bacillati</taxon>
        <taxon>Actinomycetota</taxon>
        <taxon>Actinomycetes</taxon>
        <taxon>Micromonosporales</taxon>
        <taxon>Micromonosporaceae</taxon>
        <taxon>Micromonospora</taxon>
    </lineage>
</organism>
<accession>A0A1A9BF13</accession>
<dbReference type="RefSeq" id="WP_091578883.1">
    <property type="nucleotide sequence ID" value="NZ_FLRH01000004.1"/>
</dbReference>
<proteinExistence type="predicted"/>
<name>A0A1A9BF13_9ACTN</name>
<feature type="transmembrane region" description="Helical" evidence="1">
    <location>
        <begin position="101"/>
        <end position="124"/>
    </location>
</feature>
<dbReference type="STRING" id="946078.GA0070622_4832"/>
<keyword evidence="1" id="KW-1133">Transmembrane helix</keyword>
<keyword evidence="3" id="KW-1185">Reference proteome</keyword>